<keyword evidence="1" id="KW-0614">Plasmid</keyword>
<dbReference type="Proteomes" id="UP001445268">
    <property type="component" value="Plasmid unnamed2"/>
</dbReference>
<keyword evidence="2" id="KW-1185">Reference proteome</keyword>
<accession>A0ABZ3E953</accession>
<organism evidence="1 2">
    <name type="scientific">Marinobacter alkaliphilus</name>
    <dbReference type="NCBI Taxonomy" id="254719"/>
    <lineage>
        <taxon>Bacteria</taxon>
        <taxon>Pseudomonadati</taxon>
        <taxon>Pseudomonadota</taxon>
        <taxon>Gammaproteobacteria</taxon>
        <taxon>Pseudomonadales</taxon>
        <taxon>Marinobacteraceae</taxon>
        <taxon>Marinobacter</taxon>
    </lineage>
</organism>
<evidence type="ECO:0008006" key="3">
    <source>
        <dbReference type="Google" id="ProtNLM"/>
    </source>
</evidence>
<reference evidence="1 2" key="1">
    <citation type="submission" date="2024-04" db="EMBL/GenBank/DDBJ databases">
        <title>Marinobacter sp. SBY-1.</title>
        <authorList>
            <person name="Pan C."/>
        </authorList>
    </citation>
    <scope>NUCLEOTIDE SEQUENCE [LARGE SCALE GENOMIC DNA]</scope>
    <source>
        <strain evidence="1 2">SBY-1</strain>
        <plasmid evidence="1 2">unnamed2</plasmid>
    </source>
</reference>
<dbReference type="RefSeq" id="WP_342632765.1">
    <property type="nucleotide sequence ID" value="NZ_CP152382.1"/>
</dbReference>
<name>A0ABZ3E953_9GAMM</name>
<evidence type="ECO:0000313" key="1">
    <source>
        <dbReference type="EMBL" id="XAF56217.1"/>
    </source>
</evidence>
<evidence type="ECO:0000313" key="2">
    <source>
        <dbReference type="Proteomes" id="UP001445268"/>
    </source>
</evidence>
<sequence length="62" mass="7515">MPFAPKYQNSQRALRRIRQKIFSYPERREAQASRVLHYLKARYLRDRRDERLHAPVGPYSGL</sequence>
<dbReference type="EMBL" id="CP152382">
    <property type="protein sequence ID" value="XAF56217.1"/>
    <property type="molecule type" value="Genomic_DNA"/>
</dbReference>
<proteinExistence type="predicted"/>
<protein>
    <recommendedName>
        <fullName evidence="3">Transposase</fullName>
    </recommendedName>
</protein>
<gene>
    <name evidence="1" type="ORF">AAGT77_20060</name>
</gene>
<geneLocation type="plasmid" evidence="1 2">
    <name>unnamed2</name>
</geneLocation>